<protein>
    <submittedName>
        <fullName evidence="1">Uncharacterized protein</fullName>
    </submittedName>
</protein>
<dbReference type="EMBL" id="LR797331">
    <property type="protein sequence ID" value="CAB4203554.1"/>
    <property type="molecule type" value="Genomic_DNA"/>
</dbReference>
<proteinExistence type="predicted"/>
<gene>
    <name evidence="1" type="ORF">UFOVP1382_166</name>
</gene>
<name>A0A6J5S5A3_9CAUD</name>
<accession>A0A6J5S5A3</accession>
<sequence length="58" mass="6063">MDQKIGLDEVNTALADLETTLVGSIVMGLAHEGEAGRIREIASGDFAPAEPLQTAEPI</sequence>
<evidence type="ECO:0000313" key="1">
    <source>
        <dbReference type="EMBL" id="CAB4203554.1"/>
    </source>
</evidence>
<reference evidence="1" key="1">
    <citation type="submission" date="2020-05" db="EMBL/GenBank/DDBJ databases">
        <authorList>
            <person name="Chiriac C."/>
            <person name="Salcher M."/>
            <person name="Ghai R."/>
            <person name="Kavagutti S V."/>
        </authorList>
    </citation>
    <scope>NUCLEOTIDE SEQUENCE</scope>
</reference>
<organism evidence="1">
    <name type="scientific">uncultured Caudovirales phage</name>
    <dbReference type="NCBI Taxonomy" id="2100421"/>
    <lineage>
        <taxon>Viruses</taxon>
        <taxon>Duplodnaviria</taxon>
        <taxon>Heunggongvirae</taxon>
        <taxon>Uroviricota</taxon>
        <taxon>Caudoviricetes</taxon>
        <taxon>Peduoviridae</taxon>
        <taxon>Maltschvirus</taxon>
        <taxon>Maltschvirus maltsch</taxon>
    </lineage>
</organism>